<evidence type="ECO:0000313" key="3">
    <source>
        <dbReference type="Proteomes" id="UP001138751"/>
    </source>
</evidence>
<dbReference type="RefSeq" id="WP_211862307.1">
    <property type="nucleotide sequence ID" value="NZ_JAAEDM010000029.1"/>
</dbReference>
<evidence type="ECO:0000256" key="1">
    <source>
        <dbReference type="SAM" id="MobiDB-lite"/>
    </source>
</evidence>
<organism evidence="2 3">
    <name type="scientific">Neoroseomonas soli</name>
    <dbReference type="NCBI Taxonomy" id="1081025"/>
    <lineage>
        <taxon>Bacteria</taxon>
        <taxon>Pseudomonadati</taxon>
        <taxon>Pseudomonadota</taxon>
        <taxon>Alphaproteobacteria</taxon>
        <taxon>Acetobacterales</taxon>
        <taxon>Acetobacteraceae</taxon>
        <taxon>Neoroseomonas</taxon>
    </lineage>
</organism>
<sequence>MEGINSPRPAELADRTHVRSAAGVEEPPTGRALWPTFMRRTLDEEDLRRRLPALRPAAKPR</sequence>
<keyword evidence="3" id="KW-1185">Reference proteome</keyword>
<feature type="region of interest" description="Disordered" evidence="1">
    <location>
        <begin position="1"/>
        <end position="37"/>
    </location>
</feature>
<gene>
    <name evidence="2" type="ORF">GXW76_12195</name>
</gene>
<comment type="caution">
    <text evidence="2">The sequence shown here is derived from an EMBL/GenBank/DDBJ whole genome shotgun (WGS) entry which is preliminary data.</text>
</comment>
<accession>A0A9X9WXQ3</accession>
<evidence type="ECO:0000313" key="2">
    <source>
        <dbReference type="EMBL" id="MBR0671932.1"/>
    </source>
</evidence>
<dbReference type="EMBL" id="JAAEDM010000029">
    <property type="protein sequence ID" value="MBR0671932.1"/>
    <property type="molecule type" value="Genomic_DNA"/>
</dbReference>
<name>A0A9X9WXQ3_9PROT</name>
<proteinExistence type="predicted"/>
<protein>
    <submittedName>
        <fullName evidence="2">Uncharacterized protein</fullName>
    </submittedName>
</protein>
<dbReference type="AlphaFoldDB" id="A0A9X9WXQ3"/>
<reference evidence="2" key="2">
    <citation type="journal article" date="2021" name="Syst. Appl. Microbiol.">
        <title>Roseomonas hellenica sp. nov., isolated from roots of wild-growing Alkanna tinctoria.</title>
        <authorList>
            <person name="Rat A."/>
            <person name="Naranjo H.D."/>
            <person name="Lebbe L."/>
            <person name="Cnockaert M."/>
            <person name="Krigas N."/>
            <person name="Grigoriadou K."/>
            <person name="Maloupa E."/>
            <person name="Willems A."/>
        </authorList>
    </citation>
    <scope>NUCLEOTIDE SEQUENCE</scope>
    <source>
        <strain evidence="2">LMG 31231</strain>
    </source>
</reference>
<reference evidence="2" key="1">
    <citation type="submission" date="2020-01" db="EMBL/GenBank/DDBJ databases">
        <authorList>
            <person name="Rat A."/>
        </authorList>
    </citation>
    <scope>NUCLEOTIDE SEQUENCE</scope>
    <source>
        <strain evidence="2">LMG 31231</strain>
    </source>
</reference>
<dbReference type="Proteomes" id="UP001138751">
    <property type="component" value="Unassembled WGS sequence"/>
</dbReference>